<feature type="compositionally biased region" description="Basic residues" evidence="1">
    <location>
        <begin position="95"/>
        <end position="104"/>
    </location>
</feature>
<feature type="compositionally biased region" description="Basic residues" evidence="1">
    <location>
        <begin position="159"/>
        <end position="176"/>
    </location>
</feature>
<organism evidence="2 3">
    <name type="scientific">Coriobacterium glomerans (strain ATCC 49209 / DSM 20642 / JCM 10262 / PW2)</name>
    <dbReference type="NCBI Taxonomy" id="700015"/>
    <lineage>
        <taxon>Bacteria</taxon>
        <taxon>Bacillati</taxon>
        <taxon>Actinomycetota</taxon>
        <taxon>Coriobacteriia</taxon>
        <taxon>Coriobacteriales</taxon>
        <taxon>Coriobacteriaceae</taxon>
        <taxon>Coriobacterium</taxon>
    </lineage>
</organism>
<dbReference type="EMBL" id="CP002628">
    <property type="protein sequence ID" value="AEB07366.1"/>
    <property type="molecule type" value="Genomic_DNA"/>
</dbReference>
<proteinExistence type="predicted"/>
<dbReference type="KEGG" id="cgo:Corgl_1265"/>
<name>F2N8I3_CORGP</name>
<evidence type="ECO:0000313" key="2">
    <source>
        <dbReference type="EMBL" id="AEB07366.1"/>
    </source>
</evidence>
<accession>F2N8I3</accession>
<dbReference type="STRING" id="700015.Corgl_1265"/>
<keyword evidence="3" id="KW-1185">Reference proteome</keyword>
<feature type="region of interest" description="Disordered" evidence="1">
    <location>
        <begin position="65"/>
        <end position="176"/>
    </location>
</feature>
<feature type="compositionally biased region" description="Low complexity" evidence="1">
    <location>
        <begin position="110"/>
        <end position="123"/>
    </location>
</feature>
<gene>
    <name evidence="2" type="ordered locus">Corgl_1265</name>
</gene>
<dbReference type="HOGENOM" id="CLU_1522700_0_0_11"/>
<dbReference type="Proteomes" id="UP000006851">
    <property type="component" value="Chromosome"/>
</dbReference>
<evidence type="ECO:0000256" key="1">
    <source>
        <dbReference type="SAM" id="MobiDB-lite"/>
    </source>
</evidence>
<dbReference type="AlphaFoldDB" id="F2N8I3"/>
<protein>
    <submittedName>
        <fullName evidence="2">Uncharacterized protein</fullName>
    </submittedName>
</protein>
<reference evidence="3" key="1">
    <citation type="journal article" date="2013" name="Stand. Genomic Sci.">
        <title>Complete genome sequence of Coriobacterium glomerans type strain (PW2(T)) from the midgut of Pyrrhocoris apterus L. (red soldier bug).</title>
        <authorList>
            <person name="Stackebrandt E."/>
            <person name="Zeytun A."/>
            <person name="Lapidus A."/>
            <person name="Nolan M."/>
            <person name="Lucas S."/>
            <person name="Hammon N."/>
            <person name="Deshpande S."/>
            <person name="Cheng J.F."/>
            <person name="Tapia R."/>
            <person name="Goodwin L.A."/>
            <person name="Pitluck S."/>
            <person name="Liolios K."/>
            <person name="Pagani I."/>
            <person name="Ivanova N."/>
            <person name="Mavromatis K."/>
            <person name="Mikhailova N."/>
            <person name="Huntemann M."/>
            <person name="Pati A."/>
            <person name="Chen A."/>
            <person name="Palaniappan K."/>
            <person name="Chang Y.J."/>
            <person name="Land M."/>
            <person name="Hauser L."/>
            <person name="Rohde M."/>
            <person name="Pukall R."/>
            <person name="Goker M."/>
            <person name="Detter J.C."/>
            <person name="Woyke T."/>
            <person name="Bristow J."/>
            <person name="Eisen J.A."/>
            <person name="Markowitz V."/>
            <person name="Hugenholtz P."/>
            <person name="Kyrpides N.C."/>
            <person name="Klenk H.P."/>
        </authorList>
    </citation>
    <scope>NUCLEOTIDE SEQUENCE</scope>
    <source>
        <strain evidence="3">ATCC 49209 / DSM 20642 / JCM 10262 / PW2</strain>
    </source>
</reference>
<sequence length="176" mass="18970">MRDCRYVPPRLRARSQSACRGLVAACILARNRLHCEPAHVDNCCEVGRPHRLRRSGAACVGRGGHVGPGHGEPRSAFRVGCRHGRGRAAVSARDPRRRCGRAPRRHGDPASSKSRAGAASSESQAGPASSESQAGPASSESRADPASFKSRGDPASFKSRARIPRVHRRKEQRRVT</sequence>
<evidence type="ECO:0000313" key="3">
    <source>
        <dbReference type="Proteomes" id="UP000006851"/>
    </source>
</evidence>
<feature type="compositionally biased region" description="Polar residues" evidence="1">
    <location>
        <begin position="124"/>
        <end position="140"/>
    </location>
</feature>